<feature type="compositionally biased region" description="Pro residues" evidence="1">
    <location>
        <begin position="223"/>
        <end position="233"/>
    </location>
</feature>
<name>A0A9P6JU27_9AGAR</name>
<proteinExistence type="predicted"/>
<dbReference type="Pfam" id="PF10253">
    <property type="entry name" value="PRCC"/>
    <property type="match status" value="1"/>
</dbReference>
<feature type="region of interest" description="Disordered" evidence="1">
    <location>
        <begin position="199"/>
        <end position="240"/>
    </location>
</feature>
<feature type="compositionally biased region" description="Basic and acidic residues" evidence="1">
    <location>
        <begin position="300"/>
        <end position="311"/>
    </location>
</feature>
<dbReference type="GO" id="GO:0005634">
    <property type="term" value="C:nucleus"/>
    <property type="evidence" value="ECO:0007669"/>
    <property type="project" value="TreeGrafter"/>
</dbReference>
<accession>A0A9P6JU27</accession>
<comment type="caution">
    <text evidence="2">The sequence shown here is derived from an EMBL/GenBank/DDBJ whole genome shotgun (WGS) entry which is preliminary data.</text>
</comment>
<feature type="compositionally biased region" description="Polar residues" evidence="1">
    <location>
        <begin position="112"/>
        <end position="121"/>
    </location>
</feature>
<feature type="compositionally biased region" description="Acidic residues" evidence="1">
    <location>
        <begin position="58"/>
        <end position="67"/>
    </location>
</feature>
<feature type="region of interest" description="Disordered" evidence="1">
    <location>
        <begin position="1"/>
        <end position="159"/>
    </location>
</feature>
<gene>
    <name evidence="2" type="ORF">CPB83DRAFT_784408</name>
</gene>
<dbReference type="AlphaFoldDB" id="A0A9P6JU27"/>
<dbReference type="EMBL" id="MU157830">
    <property type="protein sequence ID" value="KAF9533026.1"/>
    <property type="molecule type" value="Genomic_DNA"/>
</dbReference>
<dbReference type="PANTHER" id="PTHR13621">
    <property type="entry name" value="PROLINE-RICH PROTEIN PRCC"/>
    <property type="match status" value="1"/>
</dbReference>
<feature type="region of interest" description="Disordered" evidence="1">
    <location>
        <begin position="300"/>
        <end position="324"/>
    </location>
</feature>
<organism evidence="2 3">
    <name type="scientific">Crepidotus variabilis</name>
    <dbReference type="NCBI Taxonomy" id="179855"/>
    <lineage>
        <taxon>Eukaryota</taxon>
        <taxon>Fungi</taxon>
        <taxon>Dikarya</taxon>
        <taxon>Basidiomycota</taxon>
        <taxon>Agaricomycotina</taxon>
        <taxon>Agaricomycetes</taxon>
        <taxon>Agaricomycetidae</taxon>
        <taxon>Agaricales</taxon>
        <taxon>Agaricineae</taxon>
        <taxon>Crepidotaceae</taxon>
        <taxon>Crepidotus</taxon>
    </lineage>
</organism>
<evidence type="ECO:0000313" key="3">
    <source>
        <dbReference type="Proteomes" id="UP000807306"/>
    </source>
</evidence>
<sequence length="376" mass="40381">MLGLDNYGSDSDTSPPATPNITAKTTNSAKPTNKVQKLSKKKITFAIPSISAPKDEDATVEQDNEDEPPSKKRKTGAGASSLLTMLPTPKSKNPTSAPQRVLGGGSGPGLNFRQSKAQTFSAPEFDTLEPESEFTSEMPDSEPELSTSSMLFRPTSVGKGRKNISIEEHNVNQAVAKPPPAKPANSAPAVDFFSLASSYASSTPTTSSSFKSTVSSAPSLPTFEPPEPTPTDPYPGYYQLPSGGWAAHDADYYNKFAKKWQSEYDAQVRALEKGGGKGFEDLEGSAVGEVDAMKEMERAKKEIQEREEKKAITMGAGGAPVAPKMTMTASKMSGIARSRHQLSTLLREAYDNREALEDQIAQGKRNRKEAGNKYGM</sequence>
<feature type="compositionally biased region" description="Low complexity" evidence="1">
    <location>
        <begin position="199"/>
        <end position="222"/>
    </location>
</feature>
<protein>
    <submittedName>
        <fullName evidence="2">Mitotic checkpoint regulator, MAD2B-interacting-domain-containing protein</fullName>
    </submittedName>
</protein>
<feature type="compositionally biased region" description="Polar residues" evidence="1">
    <location>
        <begin position="8"/>
        <end position="36"/>
    </location>
</feature>
<dbReference type="InterPro" id="IPR018800">
    <property type="entry name" value="PRCC"/>
</dbReference>
<keyword evidence="3" id="KW-1185">Reference proteome</keyword>
<feature type="region of interest" description="Disordered" evidence="1">
    <location>
        <begin position="357"/>
        <end position="376"/>
    </location>
</feature>
<feature type="non-terminal residue" evidence="2">
    <location>
        <position position="376"/>
    </location>
</feature>
<feature type="compositionally biased region" description="Acidic residues" evidence="1">
    <location>
        <begin position="126"/>
        <end position="143"/>
    </location>
</feature>
<evidence type="ECO:0000313" key="2">
    <source>
        <dbReference type="EMBL" id="KAF9533026.1"/>
    </source>
</evidence>
<dbReference type="Proteomes" id="UP000807306">
    <property type="component" value="Unassembled WGS sequence"/>
</dbReference>
<evidence type="ECO:0000256" key="1">
    <source>
        <dbReference type="SAM" id="MobiDB-lite"/>
    </source>
</evidence>
<reference evidence="2" key="1">
    <citation type="submission" date="2020-11" db="EMBL/GenBank/DDBJ databases">
        <authorList>
            <consortium name="DOE Joint Genome Institute"/>
            <person name="Ahrendt S."/>
            <person name="Riley R."/>
            <person name="Andreopoulos W."/>
            <person name="Labutti K."/>
            <person name="Pangilinan J."/>
            <person name="Ruiz-Duenas F.J."/>
            <person name="Barrasa J.M."/>
            <person name="Sanchez-Garcia M."/>
            <person name="Camarero S."/>
            <person name="Miyauchi S."/>
            <person name="Serrano A."/>
            <person name="Linde D."/>
            <person name="Babiker R."/>
            <person name="Drula E."/>
            <person name="Ayuso-Fernandez I."/>
            <person name="Pacheco R."/>
            <person name="Padilla G."/>
            <person name="Ferreira P."/>
            <person name="Barriuso J."/>
            <person name="Kellner H."/>
            <person name="Castanera R."/>
            <person name="Alfaro M."/>
            <person name="Ramirez L."/>
            <person name="Pisabarro A.G."/>
            <person name="Kuo A."/>
            <person name="Tritt A."/>
            <person name="Lipzen A."/>
            <person name="He G."/>
            <person name="Yan M."/>
            <person name="Ng V."/>
            <person name="Cullen D."/>
            <person name="Martin F."/>
            <person name="Rosso M.-N."/>
            <person name="Henrissat B."/>
            <person name="Hibbett D."/>
            <person name="Martinez A.T."/>
            <person name="Grigoriev I.V."/>
        </authorList>
    </citation>
    <scope>NUCLEOTIDE SEQUENCE</scope>
    <source>
        <strain evidence="2">CBS 506.95</strain>
    </source>
</reference>
<dbReference type="OrthoDB" id="2555634at2759"/>
<dbReference type="PANTHER" id="PTHR13621:SF2">
    <property type="entry name" value="PROLINE-RICH PROTEIN PRCC"/>
    <property type="match status" value="1"/>
</dbReference>